<protein>
    <submittedName>
        <fullName evidence="1">Uncharacterized protein</fullName>
    </submittedName>
</protein>
<comment type="caution">
    <text evidence="1">The sequence shown here is derived from an EMBL/GenBank/DDBJ whole genome shotgun (WGS) entry which is preliminary data.</text>
</comment>
<dbReference type="InterPro" id="IPR015797">
    <property type="entry name" value="NUDIX_hydrolase-like_dom_sf"/>
</dbReference>
<dbReference type="AlphaFoldDB" id="A0A268F5C8"/>
<evidence type="ECO:0000313" key="1">
    <source>
        <dbReference type="EMBL" id="PAD80581.1"/>
    </source>
</evidence>
<dbReference type="SUPFAM" id="SSF55811">
    <property type="entry name" value="Nudix"/>
    <property type="match status" value="1"/>
</dbReference>
<proteinExistence type="predicted"/>
<dbReference type="RefSeq" id="WP_095334372.1">
    <property type="nucleotide sequence ID" value="NZ_CP026031.1"/>
</dbReference>
<sequence>MQFNERIGRDIKGEYQKIRRRVAVRAVMIEKQKILLMQTNKGDFKFPGGGTCRSVMERSEKNI</sequence>
<reference evidence="1 2" key="1">
    <citation type="submission" date="2017-07" db="EMBL/GenBank/DDBJ databases">
        <title>Isolation and whole genome analysis of endospore-forming bacteria from heroin.</title>
        <authorList>
            <person name="Kalinowski J."/>
            <person name="Ahrens B."/>
            <person name="Al-Dilaimi A."/>
            <person name="Winkler A."/>
            <person name="Wibberg D."/>
            <person name="Schleenbecker U."/>
            <person name="Ruckert C."/>
            <person name="Wolfel R."/>
            <person name="Grass G."/>
        </authorList>
    </citation>
    <scope>NUCLEOTIDE SEQUENCE [LARGE SCALE GENOMIC DNA]</scope>
    <source>
        <strain evidence="1 2">7521-2</strain>
    </source>
</reference>
<dbReference type="EMBL" id="NPBQ01000152">
    <property type="protein sequence ID" value="PAD80581.1"/>
    <property type="molecule type" value="Genomic_DNA"/>
</dbReference>
<name>A0A268F5C8_NIACI</name>
<dbReference type="Proteomes" id="UP000216961">
    <property type="component" value="Unassembled WGS sequence"/>
</dbReference>
<accession>A0A268F5C8</accession>
<dbReference type="Gene3D" id="3.90.79.10">
    <property type="entry name" value="Nucleoside Triphosphate Pyrophosphohydrolase"/>
    <property type="match status" value="1"/>
</dbReference>
<dbReference type="KEGG" id="bcir:C2I06_21665"/>
<evidence type="ECO:0000313" key="2">
    <source>
        <dbReference type="Proteomes" id="UP000216961"/>
    </source>
</evidence>
<gene>
    <name evidence="1" type="ORF">CHH57_24310</name>
</gene>
<organism evidence="1 2">
    <name type="scientific">Niallia circulans</name>
    <name type="common">Bacillus circulans</name>
    <dbReference type="NCBI Taxonomy" id="1397"/>
    <lineage>
        <taxon>Bacteria</taxon>
        <taxon>Bacillati</taxon>
        <taxon>Bacillota</taxon>
        <taxon>Bacilli</taxon>
        <taxon>Bacillales</taxon>
        <taxon>Bacillaceae</taxon>
        <taxon>Niallia</taxon>
    </lineage>
</organism>